<evidence type="ECO:0008006" key="4">
    <source>
        <dbReference type="Google" id="ProtNLM"/>
    </source>
</evidence>
<keyword evidence="1" id="KW-1133">Transmembrane helix</keyword>
<dbReference type="AlphaFoldDB" id="A0A840Z038"/>
<proteinExistence type="predicted"/>
<keyword evidence="3" id="KW-1185">Reference proteome</keyword>
<protein>
    <recommendedName>
        <fullName evidence="4">DUF2975 domain-containing protein</fullName>
    </recommendedName>
</protein>
<feature type="transmembrane region" description="Helical" evidence="1">
    <location>
        <begin position="169"/>
        <end position="188"/>
    </location>
</feature>
<dbReference type="Proteomes" id="UP000554342">
    <property type="component" value="Unassembled WGS sequence"/>
</dbReference>
<organism evidence="2 3">
    <name type="scientific">Stakelama sediminis</name>
    <dbReference type="NCBI Taxonomy" id="463200"/>
    <lineage>
        <taxon>Bacteria</taxon>
        <taxon>Pseudomonadati</taxon>
        <taxon>Pseudomonadota</taxon>
        <taxon>Alphaproteobacteria</taxon>
        <taxon>Sphingomonadales</taxon>
        <taxon>Sphingomonadaceae</taxon>
        <taxon>Stakelama</taxon>
    </lineage>
</organism>
<keyword evidence="1" id="KW-0812">Transmembrane</keyword>
<feature type="transmembrane region" description="Helical" evidence="1">
    <location>
        <begin position="127"/>
        <end position="149"/>
    </location>
</feature>
<accession>A0A840Z038</accession>
<dbReference type="EMBL" id="JACIJI010000003">
    <property type="protein sequence ID" value="MBB5719120.1"/>
    <property type="molecule type" value="Genomic_DNA"/>
</dbReference>
<name>A0A840Z038_9SPHN</name>
<dbReference type="Pfam" id="PF11188">
    <property type="entry name" value="DUF2975"/>
    <property type="match status" value="1"/>
</dbReference>
<evidence type="ECO:0000313" key="2">
    <source>
        <dbReference type="EMBL" id="MBB5719120.1"/>
    </source>
</evidence>
<comment type="caution">
    <text evidence="2">The sequence shown here is derived from an EMBL/GenBank/DDBJ whole genome shotgun (WGS) entry which is preliminary data.</text>
</comment>
<feature type="transmembrane region" description="Helical" evidence="1">
    <location>
        <begin position="83"/>
        <end position="107"/>
    </location>
</feature>
<dbReference type="InterPro" id="IPR021354">
    <property type="entry name" value="DUF2975"/>
</dbReference>
<gene>
    <name evidence="2" type="ORF">FHR23_002058</name>
</gene>
<evidence type="ECO:0000256" key="1">
    <source>
        <dbReference type="SAM" id="Phobius"/>
    </source>
</evidence>
<dbReference type="RefSeq" id="WP_184003552.1">
    <property type="nucleotide sequence ID" value="NZ_BAABIF010000012.1"/>
</dbReference>
<sequence>MAHPSPLSPGPRLIRDARVLALLAGLCLAVTAAIDLLEIGTMALRSGHAGMSNGGFAFIVDLPWETATRTAEPPFVPIAQFTLWQSLLATILLTLRLLPGLLILWSLMRLFGGYGRGEVFTDRNTRLVRWIAGSLLAYAAVPLLTHAALYWAGMSPVAFRIEIRQLDALAAGLILLAIARVVSFGCAIDEDRRGFV</sequence>
<evidence type="ECO:0000313" key="3">
    <source>
        <dbReference type="Proteomes" id="UP000554342"/>
    </source>
</evidence>
<reference evidence="2 3" key="1">
    <citation type="submission" date="2020-08" db="EMBL/GenBank/DDBJ databases">
        <title>Genomic Encyclopedia of Type Strains, Phase IV (KMG-IV): sequencing the most valuable type-strain genomes for metagenomic binning, comparative biology and taxonomic classification.</title>
        <authorList>
            <person name="Goeker M."/>
        </authorList>
    </citation>
    <scope>NUCLEOTIDE SEQUENCE [LARGE SCALE GENOMIC DNA]</scope>
    <source>
        <strain evidence="2 3">DSM 27203</strain>
    </source>
</reference>
<keyword evidence="1" id="KW-0472">Membrane</keyword>